<proteinExistence type="predicted"/>
<dbReference type="AlphaFoldDB" id="A0AAJ5MAH0"/>
<name>A0AAJ5MAH0_XANOO</name>
<dbReference type="GeneID" id="77338456"/>
<dbReference type="Proteomes" id="UP000187097">
    <property type="component" value="Chromosome"/>
</dbReference>
<reference evidence="1" key="2">
    <citation type="submission" date="2020-01" db="EMBL/GenBank/DDBJ databases">
        <title>Complete genome investigation of Xanthomonas oryzae strains.</title>
        <authorList>
            <person name="Kaur A."/>
            <person name="Bansal K."/>
            <person name="Patil P.B."/>
        </authorList>
    </citation>
    <scope>NUCLEOTIDE SEQUENCE</scope>
    <source>
        <strain evidence="1">IXO792</strain>
    </source>
</reference>
<dbReference type="RefSeq" id="WP_075239675.1">
    <property type="nucleotide sequence ID" value="NZ_CP019226.1"/>
</dbReference>
<evidence type="ECO:0008006" key="3">
    <source>
        <dbReference type="Google" id="ProtNLM"/>
    </source>
</evidence>
<sequence length="192" mass="20886">MKIVDSQSQTKLSTAKTRGLLMALAFGLAWPLTGCGQSKQESKVNGLSGVVFNYSDEAIARVWVDGEGIGGPAEPVKPGDVTGGGQTCCLSMDASRGIVPVKILPGEGDEYTVQAVVEQPWPKDATTVIVHILPKRKIVIETTLGINTSPRSDLINSRLAELGIPKEVNADQYMIPERNRYREYMELNKDER</sequence>
<dbReference type="EMBL" id="CP047493">
    <property type="protein sequence ID" value="UXW00892.1"/>
    <property type="molecule type" value="Genomic_DNA"/>
</dbReference>
<evidence type="ECO:0000313" key="1">
    <source>
        <dbReference type="EMBL" id="UXW00892.1"/>
    </source>
</evidence>
<evidence type="ECO:0000313" key="2">
    <source>
        <dbReference type="Proteomes" id="UP000187097"/>
    </source>
</evidence>
<reference evidence="1" key="1">
    <citation type="submission" date="2015-01" db="EMBL/GenBank/DDBJ databases">
        <authorList>
            <person name="Midha S."/>
            <person name="Anil M.G."/>
            <person name="Mishra D."/>
            <person name="Brahma K."/>
            <person name="Laha G.S."/>
            <person name="Sundaram R.M."/>
            <person name="Sonti R.V."/>
            <person name="Patil P.B."/>
        </authorList>
    </citation>
    <scope>NUCLEOTIDE SEQUENCE</scope>
    <source>
        <strain evidence="1">IXO792</strain>
    </source>
</reference>
<organism evidence="1 2">
    <name type="scientific">Xanthomonas oryzae pv. oryzae</name>
    <dbReference type="NCBI Taxonomy" id="64187"/>
    <lineage>
        <taxon>Bacteria</taxon>
        <taxon>Pseudomonadati</taxon>
        <taxon>Pseudomonadota</taxon>
        <taxon>Gammaproteobacteria</taxon>
        <taxon>Lysobacterales</taxon>
        <taxon>Lysobacteraceae</taxon>
        <taxon>Xanthomonas</taxon>
    </lineage>
</organism>
<accession>A0AAJ5MAH0</accession>
<gene>
    <name evidence="1" type="ORF">IXO792_06995</name>
</gene>
<protein>
    <recommendedName>
        <fullName evidence="3">DUF3304 domain-containing protein</fullName>
    </recommendedName>
</protein>